<dbReference type="Gene3D" id="3.40.50.850">
    <property type="entry name" value="Isochorismatase-like"/>
    <property type="match status" value="1"/>
</dbReference>
<dbReference type="InterPro" id="IPR000868">
    <property type="entry name" value="Isochorismatase-like_dom"/>
</dbReference>
<gene>
    <name evidence="4" type="ORF">ACFYXQ_07850</name>
</gene>
<organism evidence="4 5">
    <name type="scientific">Nocardia jiangxiensis</name>
    <dbReference type="NCBI Taxonomy" id="282685"/>
    <lineage>
        <taxon>Bacteria</taxon>
        <taxon>Bacillati</taxon>
        <taxon>Actinomycetota</taxon>
        <taxon>Actinomycetes</taxon>
        <taxon>Mycobacteriales</taxon>
        <taxon>Nocardiaceae</taxon>
        <taxon>Nocardia</taxon>
    </lineage>
</organism>
<dbReference type="Pfam" id="PF00857">
    <property type="entry name" value="Isochorismatase"/>
    <property type="match status" value="1"/>
</dbReference>
<evidence type="ECO:0000256" key="2">
    <source>
        <dbReference type="SAM" id="MobiDB-lite"/>
    </source>
</evidence>
<dbReference type="PANTHER" id="PTHR43540">
    <property type="entry name" value="PEROXYUREIDOACRYLATE/UREIDOACRYLATE AMIDOHYDROLASE-RELATED"/>
    <property type="match status" value="1"/>
</dbReference>
<comment type="caution">
    <text evidence="4">The sequence shown here is derived from an EMBL/GenBank/DDBJ whole genome shotgun (WGS) entry which is preliminary data.</text>
</comment>
<dbReference type="InterPro" id="IPR036380">
    <property type="entry name" value="Isochorismatase-like_sf"/>
</dbReference>
<proteinExistence type="predicted"/>
<dbReference type="CDD" id="cd00431">
    <property type="entry name" value="cysteine_hydrolases"/>
    <property type="match status" value="1"/>
</dbReference>
<reference evidence="4 5" key="1">
    <citation type="submission" date="2024-10" db="EMBL/GenBank/DDBJ databases">
        <title>The Natural Products Discovery Center: Release of the First 8490 Sequenced Strains for Exploring Actinobacteria Biosynthetic Diversity.</title>
        <authorList>
            <person name="Kalkreuter E."/>
            <person name="Kautsar S.A."/>
            <person name="Yang D."/>
            <person name="Bader C.D."/>
            <person name="Teijaro C.N."/>
            <person name="Fluegel L."/>
            <person name="Davis C.M."/>
            <person name="Simpson J.R."/>
            <person name="Lauterbach L."/>
            <person name="Steele A.D."/>
            <person name="Gui C."/>
            <person name="Meng S."/>
            <person name="Li G."/>
            <person name="Viehrig K."/>
            <person name="Ye F."/>
            <person name="Su P."/>
            <person name="Kiefer A.F."/>
            <person name="Nichols A."/>
            <person name="Cepeda A.J."/>
            <person name="Yan W."/>
            <person name="Fan B."/>
            <person name="Jiang Y."/>
            <person name="Adhikari A."/>
            <person name="Zheng C.-J."/>
            <person name="Schuster L."/>
            <person name="Cowan T.M."/>
            <person name="Smanski M.J."/>
            <person name="Chevrette M.G."/>
            <person name="De Carvalho L.P.S."/>
            <person name="Shen B."/>
        </authorList>
    </citation>
    <scope>NUCLEOTIDE SEQUENCE [LARGE SCALE GENOMIC DNA]</scope>
    <source>
        <strain evidence="4 5">NPDC002593</strain>
    </source>
</reference>
<evidence type="ECO:0000259" key="3">
    <source>
        <dbReference type="Pfam" id="PF00857"/>
    </source>
</evidence>
<dbReference type="EMBL" id="JBIAQY010000002">
    <property type="protein sequence ID" value="MFF3567685.1"/>
    <property type="molecule type" value="Genomic_DNA"/>
</dbReference>
<dbReference type="InterPro" id="IPR050272">
    <property type="entry name" value="Isochorismatase-like_hydrls"/>
</dbReference>
<evidence type="ECO:0000313" key="5">
    <source>
        <dbReference type="Proteomes" id="UP001601992"/>
    </source>
</evidence>
<feature type="domain" description="Isochorismatase-like" evidence="3">
    <location>
        <begin position="10"/>
        <end position="180"/>
    </location>
</feature>
<sequence length="192" mass="20609">MSLTVLDPHSALIVIDLQKGVAALPLAHPVAEVAGNAARLAEAFRSRKLPVILVRATGMAPGRTERSLSRPDGPRPPADAADLIPELNRQDSDYELVKQAWGAFMNPELDRLLRELEVTQVVVIGIATSFGVESTARQAYEHGYHVTLATDAMTDFSVEAHEGSVSRIFPSLGETGTTEEILALLEQTSATA</sequence>
<dbReference type="Proteomes" id="UP001601992">
    <property type="component" value="Unassembled WGS sequence"/>
</dbReference>
<feature type="compositionally biased region" description="Basic and acidic residues" evidence="2">
    <location>
        <begin position="63"/>
        <end position="73"/>
    </location>
</feature>
<accession>A0ABW6RUK9</accession>
<keyword evidence="1" id="KW-0378">Hydrolase</keyword>
<dbReference type="PANTHER" id="PTHR43540:SF7">
    <property type="entry name" value="ISOCHORISMATASE FAMILY PROTEIN YECD"/>
    <property type="match status" value="1"/>
</dbReference>
<dbReference type="RefSeq" id="WP_040831940.1">
    <property type="nucleotide sequence ID" value="NZ_JBIAQY010000002.1"/>
</dbReference>
<evidence type="ECO:0000313" key="4">
    <source>
        <dbReference type="EMBL" id="MFF3567685.1"/>
    </source>
</evidence>
<keyword evidence="5" id="KW-1185">Reference proteome</keyword>
<evidence type="ECO:0000256" key="1">
    <source>
        <dbReference type="ARBA" id="ARBA00022801"/>
    </source>
</evidence>
<dbReference type="SUPFAM" id="SSF52499">
    <property type="entry name" value="Isochorismatase-like hydrolases"/>
    <property type="match status" value="1"/>
</dbReference>
<name>A0ABW6RUK9_9NOCA</name>
<protein>
    <submittedName>
        <fullName evidence="4">Isochorismatase family protein</fullName>
    </submittedName>
</protein>
<feature type="region of interest" description="Disordered" evidence="2">
    <location>
        <begin position="62"/>
        <end position="82"/>
    </location>
</feature>